<sequence length="395" mass="44321">MDESKKVITVAVIGVGTMGAEIAQVALMGGFKPVIINDLNTEILKKVANKIEYGLKRLEGKGKLKVGYTTKNLMENLVKEVDLKKTVSHADFIIEAVPEIMKLKQDLFKKLGKYAPKHAILATNTSTMSISEIASSSGRPDKVIGCHFFTPIIVLRLIEIIKGLKTSEETVEISKKFCQSLPALKGKRFLPLLKKESPGFIVNRLIIGTSLYLNWLLDHAMEKKIPLGYIDADIESLMEVGPFEKWDYLGLDVIFNVLNYFNKTVSPEFFPGKTLTKLVNEGNLGRKTGKGLFEWIEGKSAIDKTKQARLFDIELYMAIQLNEGCRLLEEGIVSGYKIIDDTMMAGMDIPGPFGAGKKNHEKWVKLLDDFVKKSEINYFEPCDLMRSGKFIEMRK</sequence>
<dbReference type="InterPro" id="IPR008927">
    <property type="entry name" value="6-PGluconate_DH-like_C_sf"/>
</dbReference>
<comment type="caution">
    <text evidence="4">The sequence shown here is derived from an EMBL/GenBank/DDBJ whole genome shotgun (WGS) entry which is preliminary data.</text>
</comment>
<name>A0A0F9S8G2_9ZZZZ</name>
<dbReference type="GO" id="GO:0016616">
    <property type="term" value="F:oxidoreductase activity, acting on the CH-OH group of donors, NAD or NADP as acceptor"/>
    <property type="evidence" value="ECO:0007669"/>
    <property type="project" value="InterPro"/>
</dbReference>
<dbReference type="InterPro" id="IPR006176">
    <property type="entry name" value="3-OHacyl-CoA_DH_NAD-bd"/>
</dbReference>
<dbReference type="AlphaFoldDB" id="A0A0F9S8G2"/>
<dbReference type="Gene3D" id="1.10.1040.50">
    <property type="match status" value="1"/>
</dbReference>
<dbReference type="SUPFAM" id="SSF48179">
    <property type="entry name" value="6-phosphogluconate dehydrogenase C-terminal domain-like"/>
    <property type="match status" value="1"/>
</dbReference>
<evidence type="ECO:0008006" key="5">
    <source>
        <dbReference type="Google" id="ProtNLM"/>
    </source>
</evidence>
<dbReference type="PANTHER" id="PTHR48075:SF5">
    <property type="entry name" value="3-HYDROXYBUTYRYL-COA DEHYDROGENASE"/>
    <property type="match status" value="1"/>
</dbReference>
<dbReference type="EMBL" id="LAZR01002784">
    <property type="protein sequence ID" value="KKN25668.1"/>
    <property type="molecule type" value="Genomic_DNA"/>
</dbReference>
<dbReference type="Pfam" id="PF00725">
    <property type="entry name" value="3HCDH"/>
    <property type="match status" value="1"/>
</dbReference>
<evidence type="ECO:0000259" key="2">
    <source>
        <dbReference type="Pfam" id="PF00725"/>
    </source>
</evidence>
<dbReference type="InterPro" id="IPR036291">
    <property type="entry name" value="NAD(P)-bd_dom_sf"/>
</dbReference>
<gene>
    <name evidence="4" type="ORF">LCGC14_0882470</name>
</gene>
<feature type="domain" description="3-hydroxyacyl-CoA dehydrogenase C-terminal" evidence="2">
    <location>
        <begin position="199"/>
        <end position="295"/>
    </location>
</feature>
<protein>
    <recommendedName>
        <fullName evidence="5">3-hydroxyacyl-CoA dehydrogenase NAD binding domain-containing protein</fullName>
    </recommendedName>
</protein>
<evidence type="ECO:0000313" key="4">
    <source>
        <dbReference type="EMBL" id="KKN25668.1"/>
    </source>
</evidence>
<proteinExistence type="predicted"/>
<accession>A0A0F9S8G2</accession>
<evidence type="ECO:0000256" key="1">
    <source>
        <dbReference type="ARBA" id="ARBA00023002"/>
    </source>
</evidence>
<dbReference type="GO" id="GO:0070403">
    <property type="term" value="F:NAD+ binding"/>
    <property type="evidence" value="ECO:0007669"/>
    <property type="project" value="InterPro"/>
</dbReference>
<dbReference type="Pfam" id="PF02737">
    <property type="entry name" value="3HCDH_N"/>
    <property type="match status" value="1"/>
</dbReference>
<dbReference type="SUPFAM" id="SSF51735">
    <property type="entry name" value="NAD(P)-binding Rossmann-fold domains"/>
    <property type="match status" value="1"/>
</dbReference>
<keyword evidence="1" id="KW-0560">Oxidoreductase</keyword>
<reference evidence="4" key="1">
    <citation type="journal article" date="2015" name="Nature">
        <title>Complex archaea that bridge the gap between prokaryotes and eukaryotes.</title>
        <authorList>
            <person name="Spang A."/>
            <person name="Saw J.H."/>
            <person name="Jorgensen S.L."/>
            <person name="Zaremba-Niedzwiedzka K."/>
            <person name="Martijn J."/>
            <person name="Lind A.E."/>
            <person name="van Eijk R."/>
            <person name="Schleper C."/>
            <person name="Guy L."/>
            <person name="Ettema T.J."/>
        </authorList>
    </citation>
    <scope>NUCLEOTIDE SEQUENCE</scope>
</reference>
<feature type="domain" description="3-hydroxyacyl-CoA dehydrogenase NAD binding" evidence="3">
    <location>
        <begin position="9"/>
        <end position="181"/>
    </location>
</feature>
<organism evidence="4">
    <name type="scientific">marine sediment metagenome</name>
    <dbReference type="NCBI Taxonomy" id="412755"/>
    <lineage>
        <taxon>unclassified sequences</taxon>
        <taxon>metagenomes</taxon>
        <taxon>ecological metagenomes</taxon>
    </lineage>
</organism>
<dbReference type="PANTHER" id="PTHR48075">
    <property type="entry name" value="3-HYDROXYACYL-COA DEHYDROGENASE FAMILY PROTEIN"/>
    <property type="match status" value="1"/>
</dbReference>
<dbReference type="GO" id="GO:0006631">
    <property type="term" value="P:fatty acid metabolic process"/>
    <property type="evidence" value="ECO:0007669"/>
    <property type="project" value="InterPro"/>
</dbReference>
<dbReference type="InterPro" id="IPR006108">
    <property type="entry name" value="3HC_DH_C"/>
</dbReference>
<evidence type="ECO:0000259" key="3">
    <source>
        <dbReference type="Pfam" id="PF02737"/>
    </source>
</evidence>
<dbReference type="Gene3D" id="3.40.50.720">
    <property type="entry name" value="NAD(P)-binding Rossmann-like Domain"/>
    <property type="match status" value="1"/>
</dbReference>